<organism evidence="1 2">
    <name type="scientific">Colletotrichum nymphaeae SA-01</name>
    <dbReference type="NCBI Taxonomy" id="1460502"/>
    <lineage>
        <taxon>Eukaryota</taxon>
        <taxon>Fungi</taxon>
        <taxon>Dikarya</taxon>
        <taxon>Ascomycota</taxon>
        <taxon>Pezizomycotina</taxon>
        <taxon>Sordariomycetes</taxon>
        <taxon>Hypocreomycetidae</taxon>
        <taxon>Glomerellales</taxon>
        <taxon>Glomerellaceae</taxon>
        <taxon>Colletotrichum</taxon>
        <taxon>Colletotrichum acutatum species complex</taxon>
    </lineage>
</organism>
<dbReference type="EMBL" id="JEMN01001128">
    <property type="protein sequence ID" value="KXH47149.1"/>
    <property type="molecule type" value="Genomic_DNA"/>
</dbReference>
<evidence type="ECO:0000313" key="1">
    <source>
        <dbReference type="EMBL" id="KXH47149.1"/>
    </source>
</evidence>
<dbReference type="Proteomes" id="UP000070054">
    <property type="component" value="Unassembled WGS sequence"/>
</dbReference>
<evidence type="ECO:0000313" key="2">
    <source>
        <dbReference type="Proteomes" id="UP000070054"/>
    </source>
</evidence>
<protein>
    <submittedName>
        <fullName evidence="1">Uncharacterized protein</fullName>
    </submittedName>
</protein>
<gene>
    <name evidence="1" type="ORF">CNYM01_12549</name>
</gene>
<reference evidence="1 2" key="1">
    <citation type="submission" date="2014-02" db="EMBL/GenBank/DDBJ databases">
        <title>The genome sequence of Colletotrichum nymphaeae SA-01.</title>
        <authorList>
            <person name="Baroncelli R."/>
            <person name="Thon M.R."/>
        </authorList>
    </citation>
    <scope>NUCLEOTIDE SEQUENCE [LARGE SCALE GENOMIC DNA]</scope>
    <source>
        <strain evidence="1 2">SA-01</strain>
    </source>
</reference>
<keyword evidence="2" id="KW-1185">Reference proteome</keyword>
<sequence>MAKHGRGVRVHIRAPIARKHLSGRSISYGTLRHMRIESLSNVYPAALVSAGQMFYVDIKRSAQGSLLKVYRHHSMKRAKLRPVKNMILESH</sequence>
<dbReference type="AlphaFoldDB" id="A0A135TGA5"/>
<proteinExistence type="predicted"/>
<name>A0A135TGA5_9PEZI</name>
<comment type="caution">
    <text evidence="1">The sequence shown here is derived from an EMBL/GenBank/DDBJ whole genome shotgun (WGS) entry which is preliminary data.</text>
</comment>
<accession>A0A135TGA5</accession>